<dbReference type="GO" id="GO:0005886">
    <property type="term" value="C:plasma membrane"/>
    <property type="evidence" value="ECO:0007669"/>
    <property type="project" value="TreeGrafter"/>
</dbReference>
<evidence type="ECO:0000256" key="8">
    <source>
        <dbReference type="PIRSR" id="PIRSR002549-4"/>
    </source>
</evidence>
<evidence type="ECO:0000256" key="3">
    <source>
        <dbReference type="ARBA" id="ARBA00022737"/>
    </source>
</evidence>
<keyword evidence="4 8" id="KW-1015">Disulfide bond</keyword>
<evidence type="ECO:0000313" key="12">
    <source>
        <dbReference type="Proteomes" id="UP001286313"/>
    </source>
</evidence>
<dbReference type="AlphaFoldDB" id="A0AAE1F9B7"/>
<feature type="domain" description="Transferrin-like" evidence="10">
    <location>
        <begin position="23"/>
        <end position="367"/>
    </location>
</feature>
<evidence type="ECO:0000256" key="6">
    <source>
        <dbReference type="PIRSR" id="PIRSR002549-2"/>
    </source>
</evidence>
<comment type="caution">
    <text evidence="11">The sequence shown here is derived from an EMBL/GenBank/DDBJ whole genome shotgun (WGS) entry which is preliminary data.</text>
</comment>
<feature type="binding site" evidence="6">
    <location>
        <position position="133"/>
    </location>
    <ligand>
        <name>hydrogencarbonate</name>
        <dbReference type="ChEBI" id="CHEBI:17544"/>
        <label>1</label>
    </ligand>
</feature>
<evidence type="ECO:0000256" key="2">
    <source>
        <dbReference type="ARBA" id="ARBA00022525"/>
    </source>
</evidence>
<dbReference type="FunFam" id="3.40.190.10:FF:000095">
    <property type="entry name" value="Lactotransferrin"/>
    <property type="match status" value="1"/>
</dbReference>
<keyword evidence="12" id="KW-1185">Reference proteome</keyword>
<feature type="disulfide bond" evidence="8">
    <location>
        <begin position="35"/>
        <end position="51"/>
    </location>
</feature>
<feature type="binding site" evidence="7">
    <location>
        <position position="579"/>
    </location>
    <ligand>
        <name>Fe(3+)</name>
        <dbReference type="ChEBI" id="CHEBI:29034"/>
        <label>2</label>
    </ligand>
</feature>
<keyword evidence="9" id="KW-0732">Signal</keyword>
<feature type="binding site" evidence="6">
    <location>
        <position position="490"/>
    </location>
    <ligand>
        <name>hydrogencarbonate</name>
        <dbReference type="ChEBI" id="CHEBI:17544"/>
        <label>1</label>
    </ligand>
</feature>
<feature type="binding site" evidence="6">
    <location>
        <position position="137"/>
    </location>
    <ligand>
        <name>hydrogencarbonate</name>
        <dbReference type="ChEBI" id="CHEBI:17544"/>
        <label>1</label>
    </ligand>
</feature>
<feature type="binding site" evidence="6">
    <location>
        <position position="140"/>
    </location>
    <ligand>
        <name>hydrogencarbonate</name>
        <dbReference type="ChEBI" id="CHEBI:17544"/>
        <label>1</label>
    </ligand>
</feature>
<comment type="subcellular location">
    <subcellularLocation>
        <location evidence="1">Secreted</location>
    </subcellularLocation>
</comment>
<dbReference type="InterPro" id="IPR001156">
    <property type="entry name" value="Transferrin-like_dom"/>
</dbReference>
<feature type="binding site" evidence="6">
    <location>
        <position position="139"/>
    </location>
    <ligand>
        <name>hydrogencarbonate</name>
        <dbReference type="ChEBI" id="CHEBI:17544"/>
        <label>1</label>
    </ligand>
</feature>
<dbReference type="Pfam" id="PF00405">
    <property type="entry name" value="Transferrin"/>
    <property type="match status" value="2"/>
</dbReference>
<feature type="binding site" evidence="7">
    <location>
        <position position="224"/>
    </location>
    <ligand>
        <name>Fe(3+)</name>
        <dbReference type="ChEBI" id="CHEBI:29034"/>
        <label>1</label>
    </ligand>
</feature>
<accession>A0AAE1F9B7</accession>
<dbReference type="PANTHER" id="PTHR11485:SF57">
    <property type="entry name" value="TRANSFERRIN"/>
    <property type="match status" value="1"/>
</dbReference>
<feature type="disulfide bond" evidence="8">
    <location>
        <begin position="265"/>
        <end position="279"/>
    </location>
</feature>
<proteinExistence type="inferred from homology"/>
<feature type="disulfide bond" evidence="8">
    <location>
        <begin position="183"/>
        <end position="209"/>
    </location>
</feature>
<dbReference type="GO" id="GO:0055037">
    <property type="term" value="C:recycling endosome"/>
    <property type="evidence" value="ECO:0007669"/>
    <property type="project" value="TreeGrafter"/>
</dbReference>
<dbReference type="PRINTS" id="PR00422">
    <property type="entry name" value="TRANSFERRIN"/>
</dbReference>
<feature type="binding site" evidence="6">
    <location>
        <position position="483"/>
    </location>
    <ligand>
        <name>hydrogencarbonate</name>
        <dbReference type="ChEBI" id="CHEBI:17544"/>
        <label>1</label>
    </ligand>
</feature>
<keyword evidence="5 7" id="KW-0479">Metal-binding</keyword>
<reference evidence="11" key="1">
    <citation type="submission" date="2023-10" db="EMBL/GenBank/DDBJ databases">
        <title>Genome assemblies of two species of porcelain crab, Petrolisthes cinctipes and Petrolisthes manimaculis (Anomura: Porcellanidae).</title>
        <authorList>
            <person name="Angst P."/>
        </authorList>
    </citation>
    <scope>NUCLEOTIDE SEQUENCE</scope>
    <source>
        <strain evidence="11">PB745_01</strain>
        <tissue evidence="11">Gill</tissue>
    </source>
</reference>
<keyword evidence="5" id="KW-0406">Ion transport</keyword>
<evidence type="ECO:0000256" key="4">
    <source>
        <dbReference type="ARBA" id="ARBA00023157"/>
    </source>
</evidence>
<dbReference type="PROSITE" id="PS51408">
    <property type="entry name" value="TRANSFERRIN_LIKE_4"/>
    <property type="match status" value="2"/>
</dbReference>
<sequence length="764" mass="83499">MFLASHITIFLACLTAAAYGAGVRVCVTAGGEQDCQAMVKDPALVSLSLQCVSGRDRYGCLRKVVEKEADVTWGQAEDVYVAREVYDDQLHVLGEIRKAKEKESGWRYSGVAVVRRDKVTGVTDLRGSKSCHTGYGRTAGWNIPIPHLVNKGVMSMECSTAGPEMTMVEQDLRAASNFFGLACIPGRWAPDNTTNNDLKMKYNNLCSMCSDPGRCDDQDGHAGYQGVLRCLVDSHGDVAWTKYSAVTEFFKARPEVSKADFGLLCPDGRVQDLESTKPCYWAARPWNTWLVRNTGGDSKKELLHAVTQMVEASTPPLGEVTESGPRPWASSVLGVKKPSIVHPRSPSLAPRDYLKEHGYDVTIDHVGCPAPDVKLCVDSRLAREKCLALAQVLRSRRVRQDWHVRHPCLQRMTVFSMVARKVAHITSGDGGDVYRAHVEYGLTPVVTERYGLLDASYFAVAVVKADSGITSLTQLRGKTSCHTGIDRTAGWKIPVVALIEAGLLDREMCDFPGQMGKFFSASCAPGAKDPRFDPQGTNPDSLCSLCVGSEVIGASGPPYGGGTAEGRCERKPVEAFYGYTGAFRCLVQGGGDVAFIKHTTVRDNANGNNNASWAANLRALDFKLLCRGQGTADMTEFSTCNLARVPAHKVLTSLPEGVMKEEVRILLLRASQTLAPGQDIFHMFGPYKGISDLIFKDSATELVNERLDTFHTSLKDMYHHALFELSSCTPKESTLLYTGERSDGATQTPFIFLMVATLAWLVIY</sequence>
<comment type="similarity">
    <text evidence="5">Belongs to the transferrin family.</text>
</comment>
<dbReference type="GO" id="GO:0005769">
    <property type="term" value="C:early endosome"/>
    <property type="evidence" value="ECO:0007669"/>
    <property type="project" value="TreeGrafter"/>
</dbReference>
<feature type="binding site" evidence="6">
    <location>
        <position position="489"/>
    </location>
    <ligand>
        <name>hydrogencarbonate</name>
        <dbReference type="ChEBI" id="CHEBI:17544"/>
        <label>1</label>
    </ligand>
</feature>
<dbReference type="InterPro" id="IPR016357">
    <property type="entry name" value="Transferrin"/>
</dbReference>
<feature type="disulfide bond" evidence="8">
    <location>
        <begin position="481"/>
        <end position="585"/>
    </location>
</feature>
<dbReference type="SUPFAM" id="SSF53850">
    <property type="entry name" value="Periplasmic binding protein-like II"/>
    <property type="match status" value="2"/>
</dbReference>
<feature type="binding site" evidence="7">
    <location>
        <position position="457"/>
    </location>
    <ligand>
        <name>Fe(3+)</name>
        <dbReference type="ChEBI" id="CHEBI:29034"/>
        <label>1</label>
    </ligand>
</feature>
<evidence type="ECO:0000256" key="7">
    <source>
        <dbReference type="PIRSR" id="PIRSR002549-3"/>
    </source>
</evidence>
<dbReference type="SMART" id="SM00094">
    <property type="entry name" value="TR_FER"/>
    <property type="match status" value="2"/>
</dbReference>
<dbReference type="EMBL" id="JAWQEG010002822">
    <property type="protein sequence ID" value="KAK3869536.1"/>
    <property type="molecule type" value="Genomic_DNA"/>
</dbReference>
<dbReference type="Proteomes" id="UP001286313">
    <property type="component" value="Unassembled WGS sequence"/>
</dbReference>
<feature type="disulfide bond" evidence="8">
    <location>
        <begin position="523"/>
        <end position="546"/>
    </location>
</feature>
<gene>
    <name evidence="11" type="ORF">Pcinc_025176</name>
</gene>
<dbReference type="GO" id="GO:0006826">
    <property type="term" value="P:iron ion transport"/>
    <property type="evidence" value="ECO:0007669"/>
    <property type="project" value="UniProtKB-KW"/>
</dbReference>
<dbReference type="PANTHER" id="PTHR11485">
    <property type="entry name" value="TRANSFERRIN"/>
    <property type="match status" value="1"/>
</dbReference>
<organism evidence="11 12">
    <name type="scientific">Petrolisthes cinctipes</name>
    <name type="common">Flat porcelain crab</name>
    <dbReference type="NCBI Taxonomy" id="88211"/>
    <lineage>
        <taxon>Eukaryota</taxon>
        <taxon>Metazoa</taxon>
        <taxon>Ecdysozoa</taxon>
        <taxon>Arthropoda</taxon>
        <taxon>Crustacea</taxon>
        <taxon>Multicrustacea</taxon>
        <taxon>Malacostraca</taxon>
        <taxon>Eumalacostraca</taxon>
        <taxon>Eucarida</taxon>
        <taxon>Decapoda</taxon>
        <taxon>Pleocyemata</taxon>
        <taxon>Anomura</taxon>
        <taxon>Galatheoidea</taxon>
        <taxon>Porcellanidae</taxon>
        <taxon>Petrolisthes</taxon>
    </lineage>
</organism>
<feature type="binding site" evidence="7">
    <location>
        <position position="429"/>
    </location>
    <ligand>
        <name>Fe(3+)</name>
        <dbReference type="ChEBI" id="CHEBI:29034"/>
        <label>1</label>
    </ligand>
</feature>
<feature type="disulfide bond" evidence="8">
    <location>
        <begin position="543"/>
        <end position="568"/>
    </location>
</feature>
<keyword evidence="5" id="KW-0410">Iron transport</keyword>
<feature type="chain" id="PRO_5041955722" description="Transferrin-like domain-containing protein" evidence="9">
    <location>
        <begin position="21"/>
        <end position="764"/>
    </location>
</feature>
<evidence type="ECO:0000256" key="9">
    <source>
        <dbReference type="SAM" id="SignalP"/>
    </source>
</evidence>
<feature type="binding site" evidence="7">
    <location>
        <position position="108"/>
    </location>
    <ligand>
        <name>Fe(3+)</name>
        <dbReference type="ChEBI" id="CHEBI:29034"/>
        <label>1</label>
    </ligand>
</feature>
<feature type="domain" description="Transferrin-like" evidence="10">
    <location>
        <begin position="373"/>
        <end position="719"/>
    </location>
</feature>
<feature type="disulfide bond" evidence="8">
    <location>
        <begin position="376"/>
        <end position="408"/>
    </location>
</feature>
<dbReference type="GO" id="GO:0005615">
    <property type="term" value="C:extracellular space"/>
    <property type="evidence" value="ECO:0007669"/>
    <property type="project" value="InterPro"/>
</dbReference>
<dbReference type="CDD" id="cd13529">
    <property type="entry name" value="PBP2_transferrin"/>
    <property type="match status" value="2"/>
</dbReference>
<evidence type="ECO:0000259" key="10">
    <source>
        <dbReference type="PROSITE" id="PS51408"/>
    </source>
</evidence>
<evidence type="ECO:0000256" key="5">
    <source>
        <dbReference type="PIRNR" id="PIRNR002549"/>
    </source>
</evidence>
<feature type="disulfide bond" evidence="8">
    <location>
        <begin position="509"/>
        <end position="728"/>
    </location>
</feature>
<feature type="signal peptide" evidence="9">
    <location>
        <begin position="1"/>
        <end position="20"/>
    </location>
</feature>
<feature type="binding site" evidence="6">
    <location>
        <position position="487"/>
    </location>
    <ligand>
        <name>hydrogencarbonate</name>
        <dbReference type="ChEBI" id="CHEBI:17544"/>
        <label>2</label>
    </ligand>
</feature>
<dbReference type="PIRSF" id="PIRSF002549">
    <property type="entry name" value="Transferrin"/>
    <property type="match status" value="1"/>
</dbReference>
<dbReference type="PROSITE" id="PS00206">
    <property type="entry name" value="TRANSFERRIN_LIKE_2"/>
    <property type="match status" value="1"/>
</dbReference>
<evidence type="ECO:0000313" key="11">
    <source>
        <dbReference type="EMBL" id="KAK3869536.1"/>
    </source>
</evidence>
<feature type="disulfide bond" evidence="8">
    <location>
        <begin position="626"/>
        <end position="640"/>
    </location>
</feature>
<dbReference type="InterPro" id="IPR018195">
    <property type="entry name" value="Transferrin_Fe_BS"/>
</dbReference>
<keyword evidence="5" id="KW-0813">Transport</keyword>
<keyword evidence="3" id="KW-0677">Repeat</keyword>
<evidence type="ECO:0000256" key="1">
    <source>
        <dbReference type="ARBA" id="ARBA00004613"/>
    </source>
</evidence>
<feature type="disulfide bond" evidence="8">
    <location>
        <begin position="26"/>
        <end position="60"/>
    </location>
</feature>
<feature type="binding site" evidence="7">
    <location>
        <position position="648"/>
    </location>
    <ligand>
        <name>Fe(3+)</name>
        <dbReference type="ChEBI" id="CHEBI:29034"/>
        <label>1</label>
    </ligand>
</feature>
<dbReference type="Gene3D" id="3.40.190.10">
    <property type="entry name" value="Periplasmic binding protein-like II"/>
    <property type="match status" value="4"/>
</dbReference>
<name>A0AAE1F9B7_PETCI</name>
<dbReference type="GO" id="GO:0046872">
    <property type="term" value="F:metal ion binding"/>
    <property type="evidence" value="ECO:0007669"/>
    <property type="project" value="UniProtKB-KW"/>
</dbReference>
<keyword evidence="2" id="KW-0964">Secreted</keyword>
<keyword evidence="5 7" id="KW-0408">Iron</keyword>
<protein>
    <recommendedName>
        <fullName evidence="10">Transferrin-like domain-containing protein</fullName>
    </recommendedName>
</protein>
<feature type="disulfide bond" evidence="8">
    <location>
        <begin position="131"/>
        <end position="230"/>
    </location>
</feature>